<evidence type="ECO:0000256" key="4">
    <source>
        <dbReference type="SAM" id="MobiDB-lite"/>
    </source>
</evidence>
<dbReference type="PANTHER" id="PTHR11102:SF147">
    <property type="entry name" value="SEL1L ADAPTOR SUBUNIT OF ERAD E3 UBIQUITIN LIGASE"/>
    <property type="match status" value="1"/>
</dbReference>
<gene>
    <name evidence="5" type="ORF">THRCLA_07968</name>
</gene>
<feature type="active site" description="Proton donor/acceptor" evidence="2">
    <location>
        <position position="88"/>
    </location>
</feature>
<name>A0A1V9ZBG7_9STRA</name>
<dbReference type="InterPro" id="IPR050767">
    <property type="entry name" value="Sel1_AlgK"/>
</dbReference>
<protein>
    <submittedName>
        <fullName evidence="5">Uncharacterized protein</fullName>
    </submittedName>
</protein>
<organism evidence="5 6">
    <name type="scientific">Thraustotheca clavata</name>
    <dbReference type="NCBI Taxonomy" id="74557"/>
    <lineage>
        <taxon>Eukaryota</taxon>
        <taxon>Sar</taxon>
        <taxon>Stramenopiles</taxon>
        <taxon>Oomycota</taxon>
        <taxon>Saprolegniomycetes</taxon>
        <taxon>Saprolegniales</taxon>
        <taxon>Achlyaceae</taxon>
        <taxon>Thraustotheca</taxon>
    </lineage>
</organism>
<dbReference type="CDD" id="cd07067">
    <property type="entry name" value="HP_PGM_like"/>
    <property type="match status" value="1"/>
</dbReference>
<proteinExistence type="inferred from homology"/>
<evidence type="ECO:0000256" key="1">
    <source>
        <dbReference type="ARBA" id="ARBA00038101"/>
    </source>
</evidence>
<dbReference type="EMBL" id="JNBS01002132">
    <property type="protein sequence ID" value="OQR95333.1"/>
    <property type="molecule type" value="Genomic_DNA"/>
</dbReference>
<comment type="caution">
    <text evidence="5">The sequence shown here is derived from an EMBL/GenBank/DDBJ whole genome shotgun (WGS) entry which is preliminary data.</text>
</comment>
<dbReference type="InterPro" id="IPR013078">
    <property type="entry name" value="His_Pase_superF_clade-1"/>
</dbReference>
<evidence type="ECO:0000313" key="5">
    <source>
        <dbReference type="EMBL" id="OQR95333.1"/>
    </source>
</evidence>
<dbReference type="Pfam" id="PF08238">
    <property type="entry name" value="Sel1"/>
    <property type="match status" value="8"/>
</dbReference>
<dbReference type="PANTHER" id="PTHR11102">
    <property type="entry name" value="SEL-1-LIKE PROTEIN"/>
    <property type="match status" value="1"/>
</dbReference>
<dbReference type="Gene3D" id="3.40.50.1240">
    <property type="entry name" value="Phosphoglycerate mutase-like"/>
    <property type="match status" value="1"/>
</dbReference>
<feature type="active site" description="Tele-phosphohistidine intermediate" evidence="2">
    <location>
        <position position="12"/>
    </location>
</feature>
<dbReference type="InterPro" id="IPR006597">
    <property type="entry name" value="Sel1-like"/>
</dbReference>
<feature type="region of interest" description="Disordered" evidence="4">
    <location>
        <begin position="210"/>
        <end position="251"/>
    </location>
</feature>
<dbReference type="SUPFAM" id="SSF53254">
    <property type="entry name" value="Phosphoglycerate mutase-like"/>
    <property type="match status" value="1"/>
</dbReference>
<evidence type="ECO:0000256" key="3">
    <source>
        <dbReference type="PIRSR" id="PIRSR613078-2"/>
    </source>
</evidence>
<dbReference type="Proteomes" id="UP000243217">
    <property type="component" value="Unassembled WGS sequence"/>
</dbReference>
<dbReference type="InterPro" id="IPR011990">
    <property type="entry name" value="TPR-like_helical_dom_sf"/>
</dbReference>
<sequence length="914" mass="102419">MCETSEFWFVRHGQTDWNLDNRLQGHLDIPLNETGKNQAIASAKYLKAVNPPFDNILSSDLGRAVETAEIIRAELQLESIDQDSALREHDLGCLQGHKICDLDSNLRKVFDQLRSDPEYVIPGGESSREMYNRVVAALEALPLRYKGKRVIVSTHGGWLFHVHRYISQLAIERSQDAIPNACICILKYDPTKKTQKWTILSWGLGSEEDAEALSPDSRDDKAVAKASSNSPQEWTSDDERNPWAGHITSETSTSNSRFDAVRAFVDRAMQLFNAPEAIAPETLVVMETTLLEHFHALLDLMQVDGDATVVENLADEVLELHASLQDILDLITSERKHEKGTDSHKLSEPFMGLHSKLLQRGYQASTFKKWAQSAEKESNPAAAYGEIAQYLMFEPNAIAYPLTSLNEVNMYLDKAIAVPTYNILKTLSTFAMDSTPEELTLGEETIRNNANSDFIARMVLADRLWTKKWTSEFSNTDEQLCEEVLGYYYKCADDSIQDLLDTGGEQEMEVNLRLSYEWMHPGQANEFFGEVPEDGLEALDYYQTLTQGGDELMSAEAAHRLGEMHFFGDTHAGVAADASAALQYFQRAADSGIPHAQANLGLMYANGLGVPRNATKALKYFELAAKQDNGFAVNGLGFLYWTGGDGIERNATLAVELFERAVKLEFYEAHNYIGAAYLDGAGVEKNTTKAFEHFKLASELTRSRQALFNVGVLYYKGTGVARSCTHALKRFREVAFRKEVLPRFSVRHAFDSYTAGDTTRSLLENLLLAQLGHVDAQVNAAFLLEQRRPSFLEPSKAAALQWYKHAALYANDSESMRKIGQCYDEGWDDLCPKNSTLALDYYKSAGELGDAQAWYLVGYLSWTLDGNWTAAHEAFGKCKSSGFPLNMPCLLPSSILDVWEIITEITTWWKNFHF</sequence>
<evidence type="ECO:0000256" key="2">
    <source>
        <dbReference type="PIRSR" id="PIRSR613078-1"/>
    </source>
</evidence>
<accession>A0A1V9ZBG7</accession>
<evidence type="ECO:0000313" key="6">
    <source>
        <dbReference type="Proteomes" id="UP000243217"/>
    </source>
</evidence>
<dbReference type="Pfam" id="PF00300">
    <property type="entry name" value="His_Phos_1"/>
    <property type="match status" value="1"/>
</dbReference>
<dbReference type="SMART" id="SM00855">
    <property type="entry name" value="PGAM"/>
    <property type="match status" value="1"/>
</dbReference>
<dbReference type="OrthoDB" id="77593at2759"/>
<comment type="similarity">
    <text evidence="1">Belongs to the sel-1 family.</text>
</comment>
<dbReference type="Gene3D" id="1.25.40.10">
    <property type="entry name" value="Tetratricopeptide repeat domain"/>
    <property type="match status" value="1"/>
</dbReference>
<keyword evidence="6" id="KW-1185">Reference proteome</keyword>
<feature type="binding site" evidence="3">
    <location>
        <begin position="11"/>
        <end position="18"/>
    </location>
    <ligand>
        <name>substrate</name>
    </ligand>
</feature>
<reference evidence="5 6" key="1">
    <citation type="journal article" date="2014" name="Genome Biol. Evol.">
        <title>The secreted proteins of Achlya hypogyna and Thraustotheca clavata identify the ancestral oomycete secretome and reveal gene acquisitions by horizontal gene transfer.</title>
        <authorList>
            <person name="Misner I."/>
            <person name="Blouin N."/>
            <person name="Leonard G."/>
            <person name="Richards T.A."/>
            <person name="Lane C.E."/>
        </authorList>
    </citation>
    <scope>NUCLEOTIDE SEQUENCE [LARGE SCALE GENOMIC DNA]</scope>
    <source>
        <strain evidence="5 6">ATCC 34112</strain>
    </source>
</reference>
<dbReference type="SMART" id="SM00671">
    <property type="entry name" value="SEL1"/>
    <property type="match status" value="7"/>
</dbReference>
<feature type="binding site" evidence="3">
    <location>
        <position position="63"/>
    </location>
    <ligand>
        <name>substrate</name>
    </ligand>
</feature>
<dbReference type="SUPFAM" id="SSF81901">
    <property type="entry name" value="HCP-like"/>
    <property type="match status" value="3"/>
</dbReference>
<dbReference type="STRING" id="74557.A0A1V9ZBG7"/>
<dbReference type="InterPro" id="IPR029033">
    <property type="entry name" value="His_PPase_superfam"/>
</dbReference>
<dbReference type="AlphaFoldDB" id="A0A1V9ZBG7"/>